<feature type="region of interest" description="Disordered" evidence="1">
    <location>
        <begin position="464"/>
        <end position="522"/>
    </location>
</feature>
<proteinExistence type="predicted"/>
<name>A0A336M8D2_CULSO</name>
<dbReference type="VEuPathDB" id="VectorBase:CSON011040"/>
<feature type="compositionally biased region" description="Polar residues" evidence="1">
    <location>
        <begin position="464"/>
        <end position="488"/>
    </location>
</feature>
<feature type="region of interest" description="Disordered" evidence="1">
    <location>
        <begin position="1203"/>
        <end position="1233"/>
    </location>
</feature>
<feature type="region of interest" description="Disordered" evidence="1">
    <location>
        <begin position="57"/>
        <end position="83"/>
    </location>
</feature>
<evidence type="ECO:0000259" key="2">
    <source>
        <dbReference type="PROSITE" id="PS50812"/>
    </source>
</evidence>
<feature type="region of interest" description="Disordered" evidence="1">
    <location>
        <begin position="807"/>
        <end position="854"/>
    </location>
</feature>
<feature type="compositionally biased region" description="Low complexity" evidence="1">
    <location>
        <begin position="61"/>
        <end position="83"/>
    </location>
</feature>
<sequence length="1382" mass="150805">MAATSAGQPICGDVTIKQPQPPIVVSQTMPGTIVSGLVTSSHQSSSQHMQRVSYVQRMPNSSTSSTTASSSLSSSSSHHTSALQQQQFIDNNNIINTGAVKCQNSNYLNEKNLENGNSNVIVNYNLAPGWRRLVLNGEIVYISPSDATLRDILQVKQYLLSTGTCKCGLPCPIRPESFFNFNLETPTVQLPANDSISTSCCSHRRYEETSHDLGNSRDSSVPIERKIKVTQNVVINPGMKRIVQRDLTNGNVAYEQGVNERVPPLPQQHTSSSSPSSSWKDDAKPNFINNKSKNLKKRPSFKDDPTGYLNHQTAILNNSISTLYSPGTGENLPANDTTKEQKAFVQQQQPYPNQRIRDVPDDRTKLITGSNDSNSSTEEPLSPMLAGQPVSHMTNGVVQVHPNCDMRQIKQQIQHQIEQRNRLIKQNQQLAMIRNNNNFNKNQNESNTVVDNNSKYVFVQSPIESPVSSSTALNRTTPEIRSASSTPDSKGPVQGPNVTTSNNENLSSASPSPEYISGNGNSYSVKRKVDQLQDQSIVKNTVTSVIAGRTTTTTTTSNTGIIQTNMNDHQQIFAPNGTIIYKRPAPKQLSQAMIQNCVANQSTNMQQLNLQTLQRDSNGQFIITPNSQVVMMQGASQKSNIITNNSNIGQFVGGNIVINNGEQQTMLQSPNSGVLIQNSNVVQPQQGFIQSPNSILTSNNQGFNLQPMILNNGTNILSSPNSNMITTVPTASPKMIQANSSTVQMIQNPSSNINQQIITQQNGQTVVLNTLPNGMIVQQPVDGQIVNRIIQDSSGNIIQQGSEMMLSPNSKRKVKKRKGSCGSNTPQGLSPQNTLQLSPSTIQSSPHTATQSQTNSMLQVNAISPQYQSQNFQLSPGISGLTIVPKNQNPQTSQPQQQILLQNGQTIIQPLGLLGQQLLVPAGLMVTPDNTLVQIQNLGQMGNIITPQGMVIRAQSPQQKQFLSPSTGQYIVSSNGQMSPMGQIYGNSVGLVQVPQSNSSSGQNQAGVLHQNTIVQHSHQNPTQQQMANSSTTIINSQGQVISGQHTTNIMTGPQAHNMKDFLNAGHSVSTQTAQQQLLQLQSSPPDTTTHSPQSPERPSSARSGASYEGMAMVQCVSSSEPDSRVSPTSIDQTSLQSTQIDYVEQKSRQVVQYLASPPNHLKTSDHKIKRIQMNARRNYYMSSNNYLSQNHHETKNLTNLQMSTDDMNHPDSHENSSSNSNSPTQSSKSPDPAFAINELVWGPARGYPAWPGKIVATPEGVTTPNDCVWIRWFGGRANIEMTSIHGLKTLSEGLEAHHSSLKDTRKSRKLNSQLERAIQEAMAELDQTPKKSNKQNNKKSSHLTSPSSGRGRHNVRTTLSSNNHQRKPVKIAPAPTTSDIK</sequence>
<feature type="compositionally biased region" description="Low complexity" evidence="1">
    <location>
        <begin position="1216"/>
        <end position="1231"/>
    </location>
</feature>
<feature type="compositionally biased region" description="Polar residues" evidence="1">
    <location>
        <begin position="496"/>
        <end position="511"/>
    </location>
</feature>
<feature type="compositionally biased region" description="Polar residues" evidence="1">
    <location>
        <begin position="821"/>
        <end position="854"/>
    </location>
</feature>
<organism evidence="4">
    <name type="scientific">Culicoides sonorensis</name>
    <name type="common">Biting midge</name>
    <dbReference type="NCBI Taxonomy" id="179676"/>
    <lineage>
        <taxon>Eukaryota</taxon>
        <taxon>Metazoa</taxon>
        <taxon>Ecdysozoa</taxon>
        <taxon>Arthropoda</taxon>
        <taxon>Hexapoda</taxon>
        <taxon>Insecta</taxon>
        <taxon>Pterygota</taxon>
        <taxon>Neoptera</taxon>
        <taxon>Endopterygota</taxon>
        <taxon>Diptera</taxon>
        <taxon>Nematocera</taxon>
        <taxon>Chironomoidea</taxon>
        <taxon>Ceratopogonidae</taxon>
        <taxon>Ceratopogoninae</taxon>
        <taxon>Culicoides</taxon>
        <taxon>Monoculicoides</taxon>
    </lineage>
</organism>
<dbReference type="PROSITE" id="PS50982">
    <property type="entry name" value="MBD"/>
    <property type="match status" value="1"/>
</dbReference>
<evidence type="ECO:0000313" key="4">
    <source>
        <dbReference type="EMBL" id="SSX24617.1"/>
    </source>
</evidence>
<dbReference type="Gene3D" id="2.30.30.140">
    <property type="match status" value="1"/>
</dbReference>
<feature type="compositionally biased region" description="Polar residues" evidence="1">
    <location>
        <begin position="1116"/>
        <end position="1138"/>
    </location>
</feature>
<dbReference type="EMBL" id="UFQT01000467">
    <property type="protein sequence ID" value="SSX24617.1"/>
    <property type="molecule type" value="Genomic_DNA"/>
</dbReference>
<accession>A0A336M8D2</accession>
<feature type="compositionally biased region" description="Polar residues" evidence="1">
    <location>
        <begin position="1085"/>
        <end position="1104"/>
    </location>
</feature>
<evidence type="ECO:0000259" key="3">
    <source>
        <dbReference type="PROSITE" id="PS50982"/>
    </source>
</evidence>
<dbReference type="PANTHER" id="PTHR16112">
    <property type="entry name" value="METHYL-CPG BINDING PROTEIN, DROSOPHILA"/>
    <property type="match status" value="1"/>
</dbReference>
<dbReference type="GO" id="GO:0003682">
    <property type="term" value="F:chromatin binding"/>
    <property type="evidence" value="ECO:0007669"/>
    <property type="project" value="TreeGrafter"/>
</dbReference>
<dbReference type="GO" id="GO:0010369">
    <property type="term" value="C:chromocenter"/>
    <property type="evidence" value="ECO:0007669"/>
    <property type="project" value="TreeGrafter"/>
</dbReference>
<dbReference type="PANTHER" id="PTHR16112:SF16">
    <property type="entry name" value="SIX-BANDED, ISOFORM H"/>
    <property type="match status" value="1"/>
</dbReference>
<feature type="region of interest" description="Disordered" evidence="1">
    <location>
        <begin position="1069"/>
        <end position="1138"/>
    </location>
</feature>
<evidence type="ECO:0000256" key="1">
    <source>
        <dbReference type="SAM" id="MobiDB-lite"/>
    </source>
</evidence>
<dbReference type="InterPro" id="IPR000313">
    <property type="entry name" value="PWWP_dom"/>
</dbReference>
<protein>
    <submittedName>
        <fullName evidence="4">CSON011040 protein</fullName>
    </submittedName>
</protein>
<feature type="compositionally biased region" description="Basic residues" evidence="1">
    <location>
        <begin position="1332"/>
        <end position="1342"/>
    </location>
</feature>
<feature type="compositionally biased region" description="Basic residues" evidence="1">
    <location>
        <begin position="810"/>
        <end position="819"/>
    </location>
</feature>
<feature type="region of interest" description="Disordered" evidence="1">
    <location>
        <begin position="259"/>
        <end position="304"/>
    </location>
</feature>
<reference evidence="4" key="1">
    <citation type="submission" date="2018-07" db="EMBL/GenBank/DDBJ databases">
        <authorList>
            <person name="Quirk P.G."/>
            <person name="Krulwich T.A."/>
        </authorList>
    </citation>
    <scope>NUCLEOTIDE SEQUENCE</scope>
</reference>
<dbReference type="GO" id="GO:0005634">
    <property type="term" value="C:nucleus"/>
    <property type="evidence" value="ECO:0007669"/>
    <property type="project" value="TreeGrafter"/>
</dbReference>
<dbReference type="PROSITE" id="PS50812">
    <property type="entry name" value="PWWP"/>
    <property type="match status" value="1"/>
</dbReference>
<dbReference type="GO" id="GO:0003677">
    <property type="term" value="F:DNA binding"/>
    <property type="evidence" value="ECO:0007669"/>
    <property type="project" value="InterPro"/>
</dbReference>
<dbReference type="CDD" id="cd20141">
    <property type="entry name" value="PWWP_MBD5"/>
    <property type="match status" value="1"/>
</dbReference>
<feature type="domain" description="PWWP" evidence="2">
    <location>
        <begin position="1237"/>
        <end position="1294"/>
    </location>
</feature>
<feature type="domain" description="MBD" evidence="3">
    <location>
        <begin position="116"/>
        <end position="186"/>
    </location>
</feature>
<dbReference type="SUPFAM" id="SSF63748">
    <property type="entry name" value="Tudor/PWWP/MBT"/>
    <property type="match status" value="1"/>
</dbReference>
<dbReference type="InterPro" id="IPR001739">
    <property type="entry name" value="Methyl_CpG_DNA-bd"/>
</dbReference>
<feature type="compositionally biased region" description="Low complexity" evidence="1">
    <location>
        <begin position="1070"/>
        <end position="1084"/>
    </location>
</feature>
<dbReference type="Pfam" id="PF00855">
    <property type="entry name" value="PWWP"/>
    <property type="match status" value="1"/>
</dbReference>
<gene>
    <name evidence="4" type="primary">CSON011040</name>
</gene>
<feature type="region of interest" description="Disordered" evidence="1">
    <location>
        <begin position="1323"/>
        <end position="1382"/>
    </location>
</feature>
<dbReference type="SMART" id="SM00391">
    <property type="entry name" value="MBD"/>
    <property type="match status" value="1"/>
</dbReference>